<protein>
    <recommendedName>
        <fullName evidence="6">Cullin family profile domain-containing protein</fullName>
    </recommendedName>
</protein>
<dbReference type="Pfam" id="PF00888">
    <property type="entry name" value="Cullin"/>
    <property type="match status" value="1"/>
</dbReference>
<proteinExistence type="inferred from homology"/>
<dbReference type="SMART" id="SM00182">
    <property type="entry name" value="CULLIN"/>
    <property type="match status" value="1"/>
</dbReference>
<keyword evidence="10" id="KW-1185">Reference proteome</keyword>
<dbReference type="SUPFAM" id="SSF75632">
    <property type="entry name" value="Cullin homology domain"/>
    <property type="match status" value="1"/>
</dbReference>
<dbReference type="InterPro" id="IPR016158">
    <property type="entry name" value="Cullin_homology"/>
</dbReference>
<dbReference type="EMBL" id="CAJNOL010006865">
    <property type="protein sequence ID" value="CAF1622715.1"/>
    <property type="molecule type" value="Genomic_DNA"/>
</dbReference>
<dbReference type="PANTHER" id="PTHR11932">
    <property type="entry name" value="CULLIN"/>
    <property type="match status" value="1"/>
</dbReference>
<dbReference type="GO" id="GO:0031625">
    <property type="term" value="F:ubiquitin protein ligase binding"/>
    <property type="evidence" value="ECO:0007669"/>
    <property type="project" value="InterPro"/>
</dbReference>
<dbReference type="InterPro" id="IPR045093">
    <property type="entry name" value="Cullin"/>
</dbReference>
<sequence length="318" mass="36190">MAPKRTATTTTISEPSATLAESSSGFAFEVRLVESPRHNGTIHPPIHFLSLSAKGNQNQLTTPLTPETNVQQNLAKLEEDRQVLQEKSVQKLNTAEIDLALLFKLVSRVPNATDKLKEIVEVHIHQMGIDAIERISDSALNNPKLYVETILNIHTKFLKLVKEAFNSEQDFTTALDKACAKFINNNAVTITAGNTTKSPELLVQYCNTLLRKGGRRHRSRRRIQSNYVIFNYIENKDVFLKFYRKMFAKRLVGQLCASDDYEELMMSKLKLACGFDYTLELQQMFQDICISKTLTDQYRTYCGRNHIHDIVMVLKSNS</sequence>
<dbReference type="GO" id="GO:0006511">
    <property type="term" value="P:ubiquitin-dependent protein catabolic process"/>
    <property type="evidence" value="ECO:0007669"/>
    <property type="project" value="InterPro"/>
</dbReference>
<dbReference type="PROSITE" id="PS50069">
    <property type="entry name" value="CULLIN_2"/>
    <property type="match status" value="1"/>
</dbReference>
<dbReference type="InterPro" id="IPR001373">
    <property type="entry name" value="Cullin_N"/>
</dbReference>
<evidence type="ECO:0000313" key="9">
    <source>
        <dbReference type="Proteomes" id="UP000663854"/>
    </source>
</evidence>
<dbReference type="Gene3D" id="1.20.1310.10">
    <property type="entry name" value="Cullin Repeats"/>
    <property type="match status" value="2"/>
</dbReference>
<evidence type="ECO:0000313" key="7">
    <source>
        <dbReference type="EMBL" id="CAF1396836.1"/>
    </source>
</evidence>
<evidence type="ECO:0000256" key="5">
    <source>
        <dbReference type="SAM" id="Coils"/>
    </source>
</evidence>
<dbReference type="Proteomes" id="UP000663854">
    <property type="component" value="Unassembled WGS sequence"/>
</dbReference>
<evidence type="ECO:0000313" key="8">
    <source>
        <dbReference type="EMBL" id="CAF1622715.1"/>
    </source>
</evidence>
<comment type="similarity">
    <text evidence="1 3 4">Belongs to the cullin family.</text>
</comment>
<evidence type="ECO:0000313" key="10">
    <source>
        <dbReference type="Proteomes" id="UP000663870"/>
    </source>
</evidence>
<evidence type="ECO:0000256" key="4">
    <source>
        <dbReference type="RuleBase" id="RU003829"/>
    </source>
</evidence>
<evidence type="ECO:0000256" key="3">
    <source>
        <dbReference type="PROSITE-ProRule" id="PRU00330"/>
    </source>
</evidence>
<accession>A0A815KQN0</accession>
<keyword evidence="2" id="KW-0833">Ubl conjugation pathway</keyword>
<dbReference type="FunFam" id="1.20.1310.10:FF:000019">
    <property type="entry name" value="Cullin 1"/>
    <property type="match status" value="1"/>
</dbReference>
<keyword evidence="5" id="KW-0175">Coiled coil</keyword>
<dbReference type="InterPro" id="IPR016159">
    <property type="entry name" value="Cullin_repeat-like_dom_sf"/>
</dbReference>
<dbReference type="InterPro" id="IPR036317">
    <property type="entry name" value="Cullin_homology_sf"/>
</dbReference>
<dbReference type="SUPFAM" id="SSF74788">
    <property type="entry name" value="Cullin repeat-like"/>
    <property type="match status" value="1"/>
</dbReference>
<feature type="domain" description="Cullin family profile" evidence="6">
    <location>
        <begin position="197"/>
        <end position="318"/>
    </location>
</feature>
<feature type="coiled-coil region" evidence="5">
    <location>
        <begin position="67"/>
        <end position="94"/>
    </location>
</feature>
<comment type="caution">
    <text evidence="7">The sequence shown here is derived from an EMBL/GenBank/DDBJ whole genome shotgun (WGS) entry which is preliminary data.</text>
</comment>
<organism evidence="7 9">
    <name type="scientific">Rotaria sordida</name>
    <dbReference type="NCBI Taxonomy" id="392033"/>
    <lineage>
        <taxon>Eukaryota</taxon>
        <taxon>Metazoa</taxon>
        <taxon>Spiralia</taxon>
        <taxon>Gnathifera</taxon>
        <taxon>Rotifera</taxon>
        <taxon>Eurotatoria</taxon>
        <taxon>Bdelloidea</taxon>
        <taxon>Philodinida</taxon>
        <taxon>Philodinidae</taxon>
        <taxon>Rotaria</taxon>
    </lineage>
</organism>
<name>A0A815KQN0_9BILA</name>
<evidence type="ECO:0000256" key="1">
    <source>
        <dbReference type="ARBA" id="ARBA00006019"/>
    </source>
</evidence>
<dbReference type="Proteomes" id="UP000663870">
    <property type="component" value="Unassembled WGS sequence"/>
</dbReference>
<evidence type="ECO:0000259" key="6">
    <source>
        <dbReference type="PROSITE" id="PS50069"/>
    </source>
</evidence>
<evidence type="ECO:0000256" key="2">
    <source>
        <dbReference type="ARBA" id="ARBA00022786"/>
    </source>
</evidence>
<dbReference type="EMBL" id="CAJNOH010005375">
    <property type="protein sequence ID" value="CAF1396836.1"/>
    <property type="molecule type" value="Genomic_DNA"/>
</dbReference>
<dbReference type="AlphaFoldDB" id="A0A815KQN0"/>
<gene>
    <name evidence="8" type="ORF">JXQ802_LOCUS50797</name>
    <name evidence="7" type="ORF">PYM288_LOCUS34617</name>
</gene>
<reference evidence="7" key="1">
    <citation type="submission" date="2021-02" db="EMBL/GenBank/DDBJ databases">
        <authorList>
            <person name="Nowell W R."/>
        </authorList>
    </citation>
    <scope>NUCLEOTIDE SEQUENCE</scope>
</reference>